<sequence length="282" mass="30345">MPNLCLADLKAEIESNVRRALAEDIGSGDITAQLIPAERLAQARVITREAAVVCGTAWVDEVFRQLDPRVAVHWRVADGDKVHADQTLFSLEGPARALLSGERSALNFLQTLSGVATRCQQYAELIAGTAVRLLDTRKTLPGLRLAQKYAVTCGGCHNHRIGLYDAFLIKENHIAACGGIREAVSAARRIAPGKPVEVEVESLEELDQALDAGADIIMLDELSLDDMREAVARSRGRAALEASGGVDESSLVEIARTGVDYISIGGLTKHVRAVDLSMRLSL</sequence>
<evidence type="ECO:0000256" key="8">
    <source>
        <dbReference type="ARBA" id="ARBA00033102"/>
    </source>
</evidence>
<dbReference type="InterPro" id="IPR013785">
    <property type="entry name" value="Aldolase_TIM"/>
</dbReference>
<evidence type="ECO:0000256" key="5">
    <source>
        <dbReference type="ARBA" id="ARBA00022642"/>
    </source>
</evidence>
<evidence type="ECO:0000256" key="7">
    <source>
        <dbReference type="ARBA" id="ARBA00022679"/>
    </source>
</evidence>
<dbReference type="SUPFAM" id="SSF54675">
    <property type="entry name" value="Nicotinate/Quinolinate PRTase N-terminal domain-like"/>
    <property type="match status" value="1"/>
</dbReference>
<reference evidence="12 13" key="1">
    <citation type="submission" date="2018-04" db="EMBL/GenBank/DDBJ databases">
        <title>Pseudomonas sp. nov., isolated from mangrove soil.</title>
        <authorList>
            <person name="Chen C."/>
        </authorList>
    </citation>
    <scope>NUCLEOTIDE SEQUENCE [LARGE SCALE GENOMIC DNA]</scope>
    <source>
        <strain evidence="12 13">TC-11</strain>
    </source>
</reference>
<evidence type="ECO:0000259" key="11">
    <source>
        <dbReference type="Pfam" id="PF02749"/>
    </source>
</evidence>
<dbReference type="Pfam" id="PF01729">
    <property type="entry name" value="QRPTase_C"/>
    <property type="match status" value="1"/>
</dbReference>
<evidence type="ECO:0000313" key="13">
    <source>
        <dbReference type="Proteomes" id="UP000244064"/>
    </source>
</evidence>
<feature type="domain" description="Quinolinate phosphoribosyl transferase N-terminal" evidence="11">
    <location>
        <begin position="29"/>
        <end position="113"/>
    </location>
</feature>
<feature type="domain" description="Quinolinate phosphoribosyl transferase C-terminal" evidence="10">
    <location>
        <begin position="115"/>
        <end position="279"/>
    </location>
</feature>
<evidence type="ECO:0000256" key="1">
    <source>
        <dbReference type="ARBA" id="ARBA00003237"/>
    </source>
</evidence>
<dbReference type="EC" id="2.4.2.19" evidence="4"/>
<comment type="similarity">
    <text evidence="3 9">Belongs to the NadC/ModD family.</text>
</comment>
<dbReference type="EMBL" id="QASN01000002">
    <property type="protein sequence ID" value="PTU76356.1"/>
    <property type="molecule type" value="Genomic_DNA"/>
</dbReference>
<dbReference type="InterPro" id="IPR027277">
    <property type="entry name" value="NadC/ModD"/>
</dbReference>
<evidence type="ECO:0000256" key="3">
    <source>
        <dbReference type="ARBA" id="ARBA00009400"/>
    </source>
</evidence>
<dbReference type="OrthoDB" id="9782546at2"/>
<keyword evidence="5" id="KW-0662">Pyridine nucleotide biosynthesis</keyword>
<keyword evidence="7 9" id="KW-0808">Transferase</keyword>
<dbReference type="GO" id="GO:0004514">
    <property type="term" value="F:nicotinate-nucleotide diphosphorylase (carboxylating) activity"/>
    <property type="evidence" value="ECO:0007669"/>
    <property type="project" value="UniProtKB-EC"/>
</dbReference>
<dbReference type="CDD" id="cd01572">
    <property type="entry name" value="QPRTase"/>
    <property type="match status" value="1"/>
</dbReference>
<dbReference type="GO" id="GO:0005737">
    <property type="term" value="C:cytoplasm"/>
    <property type="evidence" value="ECO:0007669"/>
    <property type="project" value="TreeGrafter"/>
</dbReference>
<evidence type="ECO:0000256" key="4">
    <source>
        <dbReference type="ARBA" id="ARBA00011944"/>
    </source>
</evidence>
<dbReference type="Gene3D" id="3.90.1170.20">
    <property type="entry name" value="Quinolinate phosphoribosyl transferase, N-terminal domain"/>
    <property type="match status" value="1"/>
</dbReference>
<comment type="function">
    <text evidence="1">Involved in the catabolism of quinolinic acid (QA).</text>
</comment>
<dbReference type="GO" id="GO:0009435">
    <property type="term" value="P:NAD+ biosynthetic process"/>
    <property type="evidence" value="ECO:0007669"/>
    <property type="project" value="UniProtKB-UniPathway"/>
</dbReference>
<comment type="pathway">
    <text evidence="2">Cofactor biosynthesis; NAD(+) biosynthesis; nicotinate D-ribonucleotide from quinolinate: step 1/1.</text>
</comment>
<dbReference type="PANTHER" id="PTHR32179">
    <property type="entry name" value="NICOTINATE-NUCLEOTIDE PYROPHOSPHORYLASE [CARBOXYLATING]"/>
    <property type="match status" value="1"/>
</dbReference>
<dbReference type="Pfam" id="PF02749">
    <property type="entry name" value="QRPTase_N"/>
    <property type="match status" value="1"/>
</dbReference>
<dbReference type="GO" id="GO:0034213">
    <property type="term" value="P:quinolinate catabolic process"/>
    <property type="evidence" value="ECO:0007669"/>
    <property type="project" value="TreeGrafter"/>
</dbReference>
<evidence type="ECO:0000259" key="10">
    <source>
        <dbReference type="Pfam" id="PF01729"/>
    </source>
</evidence>
<dbReference type="PIRSF" id="PIRSF006250">
    <property type="entry name" value="NadC_ModD"/>
    <property type="match status" value="1"/>
</dbReference>
<protein>
    <recommendedName>
        <fullName evidence="4">nicotinate-nucleotide diphosphorylase (carboxylating)</fullName>
        <ecNumber evidence="4">2.4.2.19</ecNumber>
    </recommendedName>
    <alternativeName>
        <fullName evidence="8">Quinolinate phosphoribosyltransferase [decarboxylating]</fullName>
    </alternativeName>
</protein>
<dbReference type="InterPro" id="IPR004393">
    <property type="entry name" value="NadC"/>
</dbReference>
<dbReference type="InterPro" id="IPR037128">
    <property type="entry name" value="Quinolinate_PRibosylTase_N_sf"/>
</dbReference>
<dbReference type="FunFam" id="3.90.1170.20:FF:000007">
    <property type="entry name" value="Nicotinate-nucleotide pyrophosphorylase (Carboxylating)"/>
    <property type="match status" value="1"/>
</dbReference>
<keyword evidence="6 9" id="KW-0328">Glycosyltransferase</keyword>
<dbReference type="FunFam" id="3.20.20.70:FF:000030">
    <property type="entry name" value="Nicotinate-nucleotide pyrophosphorylase, carboxylating"/>
    <property type="match status" value="1"/>
</dbReference>
<dbReference type="NCBIfam" id="TIGR00078">
    <property type="entry name" value="nadC"/>
    <property type="match status" value="1"/>
</dbReference>
<evidence type="ECO:0000256" key="6">
    <source>
        <dbReference type="ARBA" id="ARBA00022676"/>
    </source>
</evidence>
<proteinExistence type="inferred from homology"/>
<comment type="caution">
    <text evidence="12">The sequence shown here is derived from an EMBL/GenBank/DDBJ whole genome shotgun (WGS) entry which is preliminary data.</text>
</comment>
<dbReference type="Gene3D" id="3.20.20.70">
    <property type="entry name" value="Aldolase class I"/>
    <property type="match status" value="1"/>
</dbReference>
<dbReference type="InterPro" id="IPR022412">
    <property type="entry name" value="Quinolinate_PRibosylTrfase_N"/>
</dbReference>
<evidence type="ECO:0000313" key="12">
    <source>
        <dbReference type="EMBL" id="PTU76356.1"/>
    </source>
</evidence>
<dbReference type="SUPFAM" id="SSF51690">
    <property type="entry name" value="Nicotinate/Quinolinate PRTase C-terminal domain-like"/>
    <property type="match status" value="1"/>
</dbReference>
<dbReference type="Proteomes" id="UP000244064">
    <property type="component" value="Unassembled WGS sequence"/>
</dbReference>
<organism evidence="12 13">
    <name type="scientific">Pseudomonas mangrovi</name>
    <dbReference type="NCBI Taxonomy" id="2161748"/>
    <lineage>
        <taxon>Bacteria</taxon>
        <taxon>Pseudomonadati</taxon>
        <taxon>Pseudomonadota</taxon>
        <taxon>Gammaproteobacteria</taxon>
        <taxon>Pseudomonadales</taxon>
        <taxon>Pseudomonadaceae</taxon>
        <taxon>Pseudomonas</taxon>
    </lineage>
</organism>
<evidence type="ECO:0000256" key="2">
    <source>
        <dbReference type="ARBA" id="ARBA00004893"/>
    </source>
</evidence>
<dbReference type="InterPro" id="IPR002638">
    <property type="entry name" value="Quinolinate_PRibosylTrfase_C"/>
</dbReference>
<dbReference type="AlphaFoldDB" id="A0A2T5PF40"/>
<evidence type="ECO:0000256" key="9">
    <source>
        <dbReference type="PIRNR" id="PIRNR006250"/>
    </source>
</evidence>
<dbReference type="InterPro" id="IPR036068">
    <property type="entry name" value="Nicotinate_pribotase-like_C"/>
</dbReference>
<keyword evidence="13" id="KW-1185">Reference proteome</keyword>
<name>A0A2T5PF40_9PSED</name>
<dbReference type="PANTHER" id="PTHR32179:SF3">
    <property type="entry name" value="NICOTINATE-NUCLEOTIDE PYROPHOSPHORYLASE [CARBOXYLATING]"/>
    <property type="match status" value="1"/>
</dbReference>
<dbReference type="UniPathway" id="UPA00253">
    <property type="reaction ID" value="UER00331"/>
</dbReference>
<accession>A0A2T5PF40</accession>
<dbReference type="RefSeq" id="WP_108104602.1">
    <property type="nucleotide sequence ID" value="NZ_QASN01000002.1"/>
</dbReference>
<gene>
    <name evidence="12" type="ORF">DBO85_01570</name>
</gene>